<dbReference type="SUPFAM" id="SSF69593">
    <property type="entry name" value="Glycerol-3-phosphate (1)-acyltransferase"/>
    <property type="match status" value="1"/>
</dbReference>
<feature type="domain" description="Phospholipid/glycerol acyltransferase" evidence="15">
    <location>
        <begin position="116"/>
        <end position="227"/>
    </location>
</feature>
<dbReference type="InterPro" id="IPR002123">
    <property type="entry name" value="Plipid/glycerol_acylTrfase"/>
</dbReference>
<evidence type="ECO:0000256" key="11">
    <source>
        <dbReference type="ARBA" id="ARBA00023264"/>
    </source>
</evidence>
<keyword evidence="5" id="KW-0808">Transferase</keyword>
<keyword evidence="12" id="KW-0012">Acyltransferase</keyword>
<evidence type="ECO:0000256" key="4">
    <source>
        <dbReference type="ARBA" id="ARBA00022516"/>
    </source>
</evidence>
<dbReference type="SMART" id="SM00563">
    <property type="entry name" value="PlsC"/>
    <property type="match status" value="1"/>
</dbReference>
<dbReference type="Proteomes" id="UP000694395">
    <property type="component" value="Chromosome 9"/>
</dbReference>
<dbReference type="GO" id="GO:0042171">
    <property type="term" value="F:lysophosphatidic acid acyltransferase activity"/>
    <property type="evidence" value="ECO:0007669"/>
    <property type="project" value="TreeGrafter"/>
</dbReference>
<name>A0A8C7NY75_ONCMY</name>
<dbReference type="GO" id="GO:0005783">
    <property type="term" value="C:endoplasmic reticulum"/>
    <property type="evidence" value="ECO:0007669"/>
    <property type="project" value="TreeGrafter"/>
</dbReference>
<evidence type="ECO:0000256" key="1">
    <source>
        <dbReference type="ARBA" id="ARBA00004370"/>
    </source>
</evidence>
<sequence length="560" mass="63753">MERQNSHQATYSSQHPFVHTLKLTRAQLIRGMVLGSILVPIRVFLAVLCFLIMWPIARLRLAGLSEVERSRPVTTGWRRWLLHPIIWFLSRAVFFFLGFFWFRVKGCRAGHKEAPVLAVAPHSSFLDMLVLTETQLPTVVSRSENQSIPVIGALLEFNQSVLVNRKNPESRKRAVVQIKERLTSNGYWPQMLMFPEGTTTNGTTLIKFKPGAFLAGVPVQPVLLHYPNKLDTVRWTHRGTTWVEALWHTCSQLYTNVTVEYLPVYTPSQEEKDDPNLYADNVQKLMAKTLGIPATDHVMEGRVPTRKLGGLSLPLEPPARETLSLLHKDGLREFEVEAALSKIIDRCQSEQGWRAGVDELAPLLGLTDRQTAAKICGLYSKDDKVDLRQIYLSVTSVSGLLGFKSLLHTAFTVSSAPSVCRVDLEPQCLCRVDLEPRCLCLVDLEPRCLCLVDLEPWCLCLVDLEPWCLCLVDLEPWCLCLVDLEPWCLWRVDLEPWCLWRVDLEPWCLCLVDLEPWCLCLVDLEPWCLCLVDLEPWCLCLVDLEPWCLCLVDLEPSVCV</sequence>
<keyword evidence="10" id="KW-0594">Phospholipid biosynthesis</keyword>
<evidence type="ECO:0000256" key="7">
    <source>
        <dbReference type="ARBA" id="ARBA00022989"/>
    </source>
</evidence>
<keyword evidence="8" id="KW-0443">Lipid metabolism</keyword>
<dbReference type="Pfam" id="PF01553">
    <property type="entry name" value="Acyltransferase"/>
    <property type="match status" value="1"/>
</dbReference>
<evidence type="ECO:0000256" key="3">
    <source>
        <dbReference type="ARBA" id="ARBA00008655"/>
    </source>
</evidence>
<dbReference type="GO" id="GO:0036151">
    <property type="term" value="P:phosphatidylcholine acyl-chain remodeling"/>
    <property type="evidence" value="ECO:0007669"/>
    <property type="project" value="TreeGrafter"/>
</dbReference>
<dbReference type="GO" id="GO:0008654">
    <property type="term" value="P:phospholipid biosynthetic process"/>
    <property type="evidence" value="ECO:0007669"/>
    <property type="project" value="UniProtKB-KW"/>
</dbReference>
<dbReference type="GeneTree" id="ENSGT01030000234574"/>
<keyword evidence="6 14" id="KW-0812">Transmembrane</keyword>
<evidence type="ECO:0000256" key="12">
    <source>
        <dbReference type="ARBA" id="ARBA00023315"/>
    </source>
</evidence>
<dbReference type="PANTHER" id="PTHR23063">
    <property type="entry name" value="PHOSPHOLIPID ACYLTRANSFERASE"/>
    <property type="match status" value="1"/>
</dbReference>
<keyword evidence="4" id="KW-0444">Lipid biosynthesis</keyword>
<keyword evidence="9 14" id="KW-0472">Membrane</keyword>
<evidence type="ECO:0000313" key="17">
    <source>
        <dbReference type="Proteomes" id="UP000694395"/>
    </source>
</evidence>
<feature type="transmembrane region" description="Helical" evidence="14">
    <location>
        <begin position="32"/>
        <end position="57"/>
    </location>
</feature>
<comment type="pathway">
    <text evidence="2">Lipid metabolism.</text>
</comment>
<evidence type="ECO:0000259" key="15">
    <source>
        <dbReference type="SMART" id="SM00563"/>
    </source>
</evidence>
<reference evidence="16" key="1">
    <citation type="submission" date="2020-07" db="EMBL/GenBank/DDBJ databases">
        <title>A long reads based de novo assembly of the rainbow trout Arlee double haploid line genome.</title>
        <authorList>
            <person name="Gao G."/>
            <person name="Palti Y."/>
        </authorList>
    </citation>
    <scope>NUCLEOTIDE SEQUENCE [LARGE SCALE GENOMIC DNA]</scope>
</reference>
<accession>A0A8C7NY75</accession>
<evidence type="ECO:0000256" key="13">
    <source>
        <dbReference type="ARBA" id="ARBA00025707"/>
    </source>
</evidence>
<dbReference type="AlphaFoldDB" id="A0A8C7NY75"/>
<comment type="subcellular location">
    <subcellularLocation>
        <location evidence="1">Membrane</location>
    </subcellularLocation>
</comment>
<dbReference type="CDD" id="cd07991">
    <property type="entry name" value="LPLAT_LPCAT1-like"/>
    <property type="match status" value="1"/>
</dbReference>
<reference evidence="16" key="2">
    <citation type="submission" date="2025-08" db="UniProtKB">
        <authorList>
            <consortium name="Ensembl"/>
        </authorList>
    </citation>
    <scope>IDENTIFICATION</scope>
</reference>
<dbReference type="GO" id="GO:0016020">
    <property type="term" value="C:membrane"/>
    <property type="evidence" value="ECO:0007669"/>
    <property type="project" value="UniProtKB-SubCell"/>
</dbReference>
<keyword evidence="17" id="KW-1185">Reference proteome</keyword>
<organism evidence="16 17">
    <name type="scientific">Oncorhynchus mykiss</name>
    <name type="common">Rainbow trout</name>
    <name type="synonym">Salmo gairdneri</name>
    <dbReference type="NCBI Taxonomy" id="8022"/>
    <lineage>
        <taxon>Eukaryota</taxon>
        <taxon>Metazoa</taxon>
        <taxon>Chordata</taxon>
        <taxon>Craniata</taxon>
        <taxon>Vertebrata</taxon>
        <taxon>Euteleostomi</taxon>
        <taxon>Actinopterygii</taxon>
        <taxon>Neopterygii</taxon>
        <taxon>Teleostei</taxon>
        <taxon>Protacanthopterygii</taxon>
        <taxon>Salmoniformes</taxon>
        <taxon>Salmonidae</taxon>
        <taxon>Salmoninae</taxon>
        <taxon>Oncorhynchus</taxon>
    </lineage>
</organism>
<evidence type="ECO:0000313" key="16">
    <source>
        <dbReference type="Ensembl" id="ENSOMYP00000014444.2"/>
    </source>
</evidence>
<dbReference type="Ensembl" id="ENSOMYT00000015987.2">
    <property type="protein sequence ID" value="ENSOMYP00000014444.2"/>
    <property type="gene ID" value="ENSOMYG00000007163.2"/>
</dbReference>
<evidence type="ECO:0000256" key="2">
    <source>
        <dbReference type="ARBA" id="ARBA00005189"/>
    </source>
</evidence>
<feature type="transmembrane region" description="Helical" evidence="14">
    <location>
        <begin position="80"/>
        <end position="102"/>
    </location>
</feature>
<evidence type="ECO:0000256" key="8">
    <source>
        <dbReference type="ARBA" id="ARBA00023098"/>
    </source>
</evidence>
<reference evidence="16" key="3">
    <citation type="submission" date="2025-09" db="UniProtKB">
        <authorList>
            <consortium name="Ensembl"/>
        </authorList>
    </citation>
    <scope>IDENTIFICATION</scope>
</reference>
<keyword evidence="11" id="KW-1208">Phospholipid metabolism</keyword>
<evidence type="ECO:0000256" key="14">
    <source>
        <dbReference type="SAM" id="Phobius"/>
    </source>
</evidence>
<evidence type="ECO:0000256" key="10">
    <source>
        <dbReference type="ARBA" id="ARBA00023209"/>
    </source>
</evidence>
<dbReference type="InterPro" id="IPR045252">
    <property type="entry name" value="LPCAT1-like"/>
</dbReference>
<keyword evidence="7 14" id="KW-1133">Transmembrane helix</keyword>
<comment type="similarity">
    <text evidence="3">Belongs to the 1-acyl-sn-glycerol-3-phosphate acyltransferase family.</text>
</comment>
<comment type="pathway">
    <text evidence="13">Phospholipid metabolism.</text>
</comment>
<dbReference type="PANTHER" id="PTHR23063:SF7">
    <property type="entry name" value="LYSOPHOSPHOLIPID ACYLTRANSFERASE LPCAT4"/>
    <property type="match status" value="1"/>
</dbReference>
<evidence type="ECO:0000256" key="5">
    <source>
        <dbReference type="ARBA" id="ARBA00022679"/>
    </source>
</evidence>
<evidence type="ECO:0000256" key="6">
    <source>
        <dbReference type="ARBA" id="ARBA00022692"/>
    </source>
</evidence>
<protein>
    <submittedName>
        <fullName evidence="16">Lysophosphatidylcholine acyltransferase 4</fullName>
    </submittedName>
</protein>
<evidence type="ECO:0000256" key="9">
    <source>
        <dbReference type="ARBA" id="ARBA00023136"/>
    </source>
</evidence>
<dbReference type="GO" id="GO:0047184">
    <property type="term" value="F:1-acylglycerophosphocholine O-acyltransferase activity"/>
    <property type="evidence" value="ECO:0007669"/>
    <property type="project" value="TreeGrafter"/>
</dbReference>
<proteinExistence type="inferred from homology"/>